<organism evidence="3 4">
    <name type="scientific">Leptospira andrefontaineae</name>
    <dbReference type="NCBI Taxonomy" id="2484976"/>
    <lineage>
        <taxon>Bacteria</taxon>
        <taxon>Pseudomonadati</taxon>
        <taxon>Spirochaetota</taxon>
        <taxon>Spirochaetia</taxon>
        <taxon>Leptospirales</taxon>
        <taxon>Leptospiraceae</taxon>
        <taxon>Leptospira</taxon>
    </lineage>
</organism>
<proteinExistence type="predicted"/>
<dbReference type="Gene3D" id="3.30.70.100">
    <property type="match status" value="1"/>
</dbReference>
<dbReference type="InterPro" id="IPR017969">
    <property type="entry name" value="Heavy-metal-associated_CS"/>
</dbReference>
<dbReference type="EMBL" id="RQEY01000015">
    <property type="protein sequence ID" value="TGK40260.1"/>
    <property type="molecule type" value="Genomic_DNA"/>
</dbReference>
<accession>A0A4R9H555</accession>
<evidence type="ECO:0000313" key="4">
    <source>
        <dbReference type="Proteomes" id="UP000298097"/>
    </source>
</evidence>
<evidence type="ECO:0000256" key="1">
    <source>
        <dbReference type="ARBA" id="ARBA00022723"/>
    </source>
</evidence>
<evidence type="ECO:0000313" key="3">
    <source>
        <dbReference type="EMBL" id="TGK40260.1"/>
    </source>
</evidence>
<dbReference type="CDD" id="cd00371">
    <property type="entry name" value="HMA"/>
    <property type="match status" value="1"/>
</dbReference>
<dbReference type="Pfam" id="PF00403">
    <property type="entry name" value="HMA"/>
    <property type="match status" value="1"/>
</dbReference>
<dbReference type="Proteomes" id="UP000298097">
    <property type="component" value="Unassembled WGS sequence"/>
</dbReference>
<sequence length="68" mass="7646">MYEIKLSGMTCEHCVKTVTRTIQSFDPTSKPSVDLSSQTARFETEKDISTLSSKLEEEGYPVLSINKE</sequence>
<dbReference type="OrthoDB" id="9813965at2"/>
<dbReference type="GO" id="GO:0046872">
    <property type="term" value="F:metal ion binding"/>
    <property type="evidence" value="ECO:0007669"/>
    <property type="project" value="UniProtKB-KW"/>
</dbReference>
<keyword evidence="1" id="KW-0479">Metal-binding</keyword>
<reference evidence="3" key="1">
    <citation type="journal article" date="2019" name="PLoS Negl. Trop. Dis.">
        <title>Revisiting the worldwide diversity of Leptospira species in the environment.</title>
        <authorList>
            <person name="Vincent A.T."/>
            <person name="Schiettekatte O."/>
            <person name="Bourhy P."/>
            <person name="Veyrier F.J."/>
            <person name="Picardeau M."/>
        </authorList>
    </citation>
    <scope>NUCLEOTIDE SEQUENCE [LARGE SCALE GENOMIC DNA]</scope>
    <source>
        <strain evidence="3">201800301</strain>
    </source>
</reference>
<evidence type="ECO:0000259" key="2">
    <source>
        <dbReference type="PROSITE" id="PS50846"/>
    </source>
</evidence>
<dbReference type="AlphaFoldDB" id="A0A4R9H555"/>
<dbReference type="RefSeq" id="WP_135773799.1">
    <property type="nucleotide sequence ID" value="NZ_RQEY01000015.1"/>
</dbReference>
<dbReference type="PROSITE" id="PS50846">
    <property type="entry name" value="HMA_2"/>
    <property type="match status" value="1"/>
</dbReference>
<protein>
    <submittedName>
        <fullName evidence="3">Copper chaperone</fullName>
    </submittedName>
</protein>
<dbReference type="PROSITE" id="PS01047">
    <property type="entry name" value="HMA_1"/>
    <property type="match status" value="1"/>
</dbReference>
<dbReference type="InterPro" id="IPR006121">
    <property type="entry name" value="HMA_dom"/>
</dbReference>
<feature type="domain" description="HMA" evidence="2">
    <location>
        <begin position="1"/>
        <end position="63"/>
    </location>
</feature>
<gene>
    <name evidence="3" type="ORF">EHO65_09085</name>
</gene>
<keyword evidence="4" id="KW-1185">Reference proteome</keyword>
<dbReference type="SUPFAM" id="SSF55008">
    <property type="entry name" value="HMA, heavy metal-associated domain"/>
    <property type="match status" value="1"/>
</dbReference>
<comment type="caution">
    <text evidence="3">The sequence shown here is derived from an EMBL/GenBank/DDBJ whole genome shotgun (WGS) entry which is preliminary data.</text>
</comment>
<dbReference type="InterPro" id="IPR036163">
    <property type="entry name" value="HMA_dom_sf"/>
</dbReference>
<name>A0A4R9H555_9LEPT</name>